<accession>A0A931NDL1</accession>
<sequence>MNTLHWAWQRMLRDIRSGVLRLLALGMVLAVAAVASVTLLTARIDAGMVRDAAQLLGGDVVIASDQPVQPAWQTEAAGLGLGQTETLAFPSMARARDDQGGATRLVAVKAVDRQYPLRGRLRLVDGRTVGGPDPGTVWVDPAVLDALQLHVGDRVGLGDVELLVAGVIEQEPDRGAGFLNFAPRVMMARADVAASNLVQANSRVGYRWALVASLDQADTLRSWQAELKARLERGEWRGARLENLEGGRPELQQALGRGTQFFGLVSLLAALLATLGVALAAREYALQQVNESALLRVLGQSSRTLAWAYTLELLLVGTAACLVGLLAGWLAQQGLVLALRGLLPSELPLANWRSALLPMGLGLTVLLAFGLPPVLRLARVSPMQILRRGQGLRTTPTAVGVAVLGGAGFVGLLAAVAGQRTVALVILGGFAIALGVFAAVAALVWQGLKRLARSASGSVTLRLVARQGAARPGMALMQVAALGTGLLALTLLATVRTNLMESWRASGPSLGPDRFVINLQSDQLPAFRLALESAGVKPIDLAPTYRGRLVAINGKGVSDWRLPNERGRRLAEREFNLSHAAAVPEHNQALEGAWTGEGLSVEEGLARDLGLKVGDWLAFDMAGERVEAQVIQFRRVEWSSMRLNFFVLFQRSPQPEPPTTWLATFRAPPDRSLDRQLVAAFPNLTVVDVSAQLAQVQTVLDQVTLAIEGLSLFTLAAGATVLVGALRATREARVRDFALMRAMGASNRLLQRVQRFELLGLGTLAGALAGALSLGVSAVLATTVLELNWRPQLWIPVATAGAGALLAWGVGSWTLRSVLQRPVVTTLRAATVE</sequence>
<dbReference type="InterPro" id="IPR003838">
    <property type="entry name" value="ABC3_permease_C"/>
</dbReference>
<comment type="caution">
    <text evidence="9">The sequence shown here is derived from an EMBL/GenBank/DDBJ whole genome shotgun (WGS) entry which is preliminary data.</text>
</comment>
<comment type="subcellular location">
    <subcellularLocation>
        <location evidence="1">Cell membrane</location>
        <topology evidence="1">Multi-pass membrane protein</topology>
    </subcellularLocation>
</comment>
<keyword evidence="5 6" id="KW-0472">Membrane</keyword>
<dbReference type="Pfam" id="PF12704">
    <property type="entry name" value="MacB_PCD"/>
    <property type="match status" value="1"/>
</dbReference>
<feature type="transmembrane region" description="Helical" evidence="6">
    <location>
        <begin position="396"/>
        <end position="416"/>
    </location>
</feature>
<dbReference type="PANTHER" id="PTHR30287">
    <property type="entry name" value="MEMBRANE COMPONENT OF PREDICTED ABC SUPERFAMILY METABOLITE UPTAKE TRANSPORTER"/>
    <property type="match status" value="1"/>
</dbReference>
<dbReference type="GO" id="GO:0005886">
    <property type="term" value="C:plasma membrane"/>
    <property type="evidence" value="ECO:0007669"/>
    <property type="project" value="UniProtKB-SubCell"/>
</dbReference>
<dbReference type="InterPro" id="IPR025857">
    <property type="entry name" value="MacB_PCD"/>
</dbReference>
<evidence type="ECO:0000256" key="3">
    <source>
        <dbReference type="ARBA" id="ARBA00022692"/>
    </source>
</evidence>
<evidence type="ECO:0000256" key="4">
    <source>
        <dbReference type="ARBA" id="ARBA00022989"/>
    </source>
</evidence>
<feature type="transmembrane region" description="Helical" evidence="6">
    <location>
        <begin position="422"/>
        <end position="445"/>
    </location>
</feature>
<evidence type="ECO:0000256" key="6">
    <source>
        <dbReference type="SAM" id="Phobius"/>
    </source>
</evidence>
<dbReference type="RefSeq" id="WP_198100310.1">
    <property type="nucleotide sequence ID" value="NZ_JAEDAL010000002.1"/>
</dbReference>
<name>A0A931NDL1_9BURK</name>
<feature type="transmembrane region" description="Helical" evidence="6">
    <location>
        <begin position="475"/>
        <end position="495"/>
    </location>
</feature>
<feature type="transmembrane region" description="Helical" evidence="6">
    <location>
        <begin position="758"/>
        <end position="781"/>
    </location>
</feature>
<evidence type="ECO:0000313" key="10">
    <source>
        <dbReference type="Proteomes" id="UP000620139"/>
    </source>
</evidence>
<dbReference type="InterPro" id="IPR038766">
    <property type="entry name" value="Membrane_comp_ABC_pdt"/>
</dbReference>
<feature type="transmembrane region" description="Helical" evidence="6">
    <location>
        <begin position="352"/>
        <end position="375"/>
    </location>
</feature>
<feature type="transmembrane region" description="Helical" evidence="6">
    <location>
        <begin position="306"/>
        <end position="332"/>
    </location>
</feature>
<feature type="transmembrane region" description="Helical" evidence="6">
    <location>
        <begin position="705"/>
        <end position="726"/>
    </location>
</feature>
<dbReference type="AlphaFoldDB" id="A0A931NDL1"/>
<evidence type="ECO:0000256" key="2">
    <source>
        <dbReference type="ARBA" id="ARBA00022475"/>
    </source>
</evidence>
<evidence type="ECO:0000259" key="8">
    <source>
        <dbReference type="Pfam" id="PF12704"/>
    </source>
</evidence>
<evidence type="ECO:0000313" key="9">
    <source>
        <dbReference type="EMBL" id="MBH9552724.1"/>
    </source>
</evidence>
<protein>
    <submittedName>
        <fullName evidence="9">FtsX-like permease family protein</fullName>
    </submittedName>
</protein>
<evidence type="ECO:0000259" key="7">
    <source>
        <dbReference type="Pfam" id="PF02687"/>
    </source>
</evidence>
<evidence type="ECO:0000256" key="1">
    <source>
        <dbReference type="ARBA" id="ARBA00004651"/>
    </source>
</evidence>
<keyword evidence="4 6" id="KW-1133">Transmembrane helix</keyword>
<organism evidence="9 10">
    <name type="scientific">Inhella gelatinilytica</name>
    <dbReference type="NCBI Taxonomy" id="2795030"/>
    <lineage>
        <taxon>Bacteria</taxon>
        <taxon>Pseudomonadati</taxon>
        <taxon>Pseudomonadota</taxon>
        <taxon>Betaproteobacteria</taxon>
        <taxon>Burkholderiales</taxon>
        <taxon>Sphaerotilaceae</taxon>
        <taxon>Inhella</taxon>
    </lineage>
</organism>
<feature type="transmembrane region" description="Helical" evidence="6">
    <location>
        <begin position="20"/>
        <end position="40"/>
    </location>
</feature>
<keyword evidence="3 6" id="KW-0812">Transmembrane</keyword>
<evidence type="ECO:0000256" key="5">
    <source>
        <dbReference type="ARBA" id="ARBA00023136"/>
    </source>
</evidence>
<dbReference type="Pfam" id="PF02687">
    <property type="entry name" value="FtsX"/>
    <property type="match status" value="2"/>
</dbReference>
<feature type="domain" description="MacB-like periplasmic core" evidence="8">
    <location>
        <begin position="23"/>
        <end position="229"/>
    </location>
</feature>
<proteinExistence type="predicted"/>
<dbReference type="EMBL" id="JAEDAL010000002">
    <property type="protein sequence ID" value="MBH9552724.1"/>
    <property type="molecule type" value="Genomic_DNA"/>
</dbReference>
<dbReference type="Proteomes" id="UP000620139">
    <property type="component" value="Unassembled WGS sequence"/>
</dbReference>
<feature type="domain" description="ABC3 transporter permease C-terminal" evidence="7">
    <location>
        <begin position="264"/>
        <end position="382"/>
    </location>
</feature>
<keyword evidence="2" id="KW-1003">Cell membrane</keyword>
<feature type="transmembrane region" description="Helical" evidence="6">
    <location>
        <begin position="793"/>
        <end position="811"/>
    </location>
</feature>
<feature type="domain" description="ABC3 transporter permease C-terminal" evidence="7">
    <location>
        <begin position="710"/>
        <end position="814"/>
    </location>
</feature>
<dbReference type="PANTHER" id="PTHR30287:SF1">
    <property type="entry name" value="INNER MEMBRANE PROTEIN"/>
    <property type="match status" value="1"/>
</dbReference>
<keyword evidence="10" id="KW-1185">Reference proteome</keyword>
<reference evidence="9" key="1">
    <citation type="submission" date="2020-12" db="EMBL/GenBank/DDBJ databases">
        <title>The genome sequence of Inhella sp. 4Y17.</title>
        <authorList>
            <person name="Liu Y."/>
        </authorList>
    </citation>
    <scope>NUCLEOTIDE SEQUENCE</scope>
    <source>
        <strain evidence="9">4Y10</strain>
    </source>
</reference>
<gene>
    <name evidence="9" type="ORF">I7X43_07645</name>
</gene>
<feature type="transmembrane region" description="Helical" evidence="6">
    <location>
        <begin position="261"/>
        <end position="285"/>
    </location>
</feature>